<dbReference type="KEGG" id="mcg:GL4_1496"/>
<keyword evidence="3" id="KW-1185">Reference proteome</keyword>
<dbReference type="Proteomes" id="UP000031643">
    <property type="component" value="Chromosome"/>
</dbReference>
<protein>
    <recommendedName>
        <fullName evidence="1">HTH cro/C1-type domain-containing protein</fullName>
    </recommendedName>
</protein>
<dbReference type="CDD" id="cd00093">
    <property type="entry name" value="HTH_XRE"/>
    <property type="match status" value="1"/>
</dbReference>
<sequence length="94" mass="10792">MTPTEYRWAYAERVKQARKESGYTQDQMARLLRLTQPTYSKYESGRGEDAPSLLPQHLIQDFCLICRVNIEWLVTGEGPMKASRPSKERGNDAA</sequence>
<dbReference type="Pfam" id="PF01381">
    <property type="entry name" value="HTH_3"/>
    <property type="match status" value="1"/>
</dbReference>
<reference evidence="2 3" key="1">
    <citation type="submission" date="2014-09" db="EMBL/GenBank/DDBJ databases">
        <title>Genome sequencing of Methyloceanibacter caenitepidi Gela4.</title>
        <authorList>
            <person name="Takeuchi M."/>
            <person name="Susumu S."/>
            <person name="Kamagata Y."/>
            <person name="Oshima K."/>
            <person name="Hattori M."/>
            <person name="Iwasaki W."/>
        </authorList>
    </citation>
    <scope>NUCLEOTIDE SEQUENCE [LARGE SCALE GENOMIC DNA]</scope>
    <source>
        <strain evidence="2 3">Gela4</strain>
    </source>
</reference>
<dbReference type="EMBL" id="AP014648">
    <property type="protein sequence ID" value="BAQ16952.1"/>
    <property type="molecule type" value="Genomic_DNA"/>
</dbReference>
<dbReference type="GO" id="GO:0003677">
    <property type="term" value="F:DNA binding"/>
    <property type="evidence" value="ECO:0007669"/>
    <property type="project" value="InterPro"/>
</dbReference>
<dbReference type="AlphaFoldDB" id="A0A0A8K347"/>
<dbReference type="SMART" id="SM00530">
    <property type="entry name" value="HTH_XRE"/>
    <property type="match status" value="1"/>
</dbReference>
<dbReference type="RefSeq" id="WP_045366163.1">
    <property type="nucleotide sequence ID" value="NZ_AP014648.1"/>
</dbReference>
<evidence type="ECO:0000259" key="1">
    <source>
        <dbReference type="PROSITE" id="PS50943"/>
    </source>
</evidence>
<evidence type="ECO:0000313" key="2">
    <source>
        <dbReference type="EMBL" id="BAQ16952.1"/>
    </source>
</evidence>
<dbReference type="Gene3D" id="1.10.260.40">
    <property type="entry name" value="lambda repressor-like DNA-binding domains"/>
    <property type="match status" value="1"/>
</dbReference>
<organism evidence="2 3">
    <name type="scientific">Methyloceanibacter caenitepidi</name>
    <dbReference type="NCBI Taxonomy" id="1384459"/>
    <lineage>
        <taxon>Bacteria</taxon>
        <taxon>Pseudomonadati</taxon>
        <taxon>Pseudomonadota</taxon>
        <taxon>Alphaproteobacteria</taxon>
        <taxon>Hyphomicrobiales</taxon>
        <taxon>Hyphomicrobiaceae</taxon>
        <taxon>Methyloceanibacter</taxon>
    </lineage>
</organism>
<dbReference type="SUPFAM" id="SSF47413">
    <property type="entry name" value="lambda repressor-like DNA-binding domains"/>
    <property type="match status" value="1"/>
</dbReference>
<feature type="domain" description="HTH cro/C1-type" evidence="1">
    <location>
        <begin position="14"/>
        <end position="73"/>
    </location>
</feature>
<dbReference type="InterPro" id="IPR001387">
    <property type="entry name" value="Cro/C1-type_HTH"/>
</dbReference>
<dbReference type="PROSITE" id="PS50943">
    <property type="entry name" value="HTH_CROC1"/>
    <property type="match status" value="1"/>
</dbReference>
<evidence type="ECO:0000313" key="3">
    <source>
        <dbReference type="Proteomes" id="UP000031643"/>
    </source>
</evidence>
<name>A0A0A8K347_9HYPH</name>
<gene>
    <name evidence="2" type="ORF">GL4_1496</name>
</gene>
<accession>A0A0A8K347</accession>
<dbReference type="HOGENOM" id="CLU_2382789_0_0_5"/>
<proteinExistence type="predicted"/>
<dbReference type="InterPro" id="IPR010982">
    <property type="entry name" value="Lambda_DNA-bd_dom_sf"/>
</dbReference>